<proteinExistence type="predicted"/>
<gene>
    <name evidence="2" type="ORF">HRbin17_02157</name>
</gene>
<protein>
    <recommendedName>
        <fullName evidence="1">DUF1156 domain-containing protein</fullName>
    </recommendedName>
</protein>
<dbReference type="Pfam" id="PF06634">
    <property type="entry name" value="DUF1156"/>
    <property type="match status" value="1"/>
</dbReference>
<name>A0A2H5XEL2_9BACT</name>
<organism evidence="2 3">
    <name type="scientific">Candidatus Fervidibacter japonicus</name>
    <dbReference type="NCBI Taxonomy" id="2035412"/>
    <lineage>
        <taxon>Bacteria</taxon>
        <taxon>Candidatus Fervidibacterota</taxon>
        <taxon>Candidatus Fervidibacter</taxon>
    </lineage>
</organism>
<reference evidence="3" key="1">
    <citation type="submission" date="2017-09" db="EMBL/GenBank/DDBJ databases">
        <title>Metaegenomics of thermophilic ammonia-oxidizing enrichment culture.</title>
        <authorList>
            <person name="Kato S."/>
            <person name="Suzuki K."/>
        </authorList>
    </citation>
    <scope>NUCLEOTIDE SEQUENCE [LARGE SCALE GENOMIC DNA]</scope>
</reference>
<comment type="caution">
    <text evidence="2">The sequence shown here is derived from an EMBL/GenBank/DDBJ whole genome shotgun (WGS) entry which is preliminary data.</text>
</comment>
<dbReference type="Gene3D" id="3.40.50.150">
    <property type="entry name" value="Vaccinia Virus protein VP39"/>
    <property type="match status" value="1"/>
</dbReference>
<dbReference type="InterPro" id="IPR029063">
    <property type="entry name" value="SAM-dependent_MTases_sf"/>
</dbReference>
<evidence type="ECO:0000313" key="2">
    <source>
        <dbReference type="EMBL" id="GBC99628.1"/>
    </source>
</evidence>
<dbReference type="EMBL" id="BEHT01000032">
    <property type="protein sequence ID" value="GBC99628.1"/>
    <property type="molecule type" value="Genomic_DNA"/>
</dbReference>
<feature type="domain" description="DUF1156" evidence="1">
    <location>
        <begin position="11"/>
        <end position="66"/>
    </location>
</feature>
<evidence type="ECO:0000259" key="1">
    <source>
        <dbReference type="Pfam" id="PF06634"/>
    </source>
</evidence>
<evidence type="ECO:0000313" key="3">
    <source>
        <dbReference type="Proteomes" id="UP000236173"/>
    </source>
</evidence>
<dbReference type="Proteomes" id="UP000236173">
    <property type="component" value="Unassembled WGS sequence"/>
</dbReference>
<dbReference type="InterPro" id="IPR009537">
    <property type="entry name" value="DUF1156"/>
</dbReference>
<sequence length="494" mass="55472">MPKRLIEVEGAFPLEEVSAESRREKNIRHGHISTLHIWWARRPLAASRTTIFAALMPAPDNADNQARRRSATNSKLRNLRVTALRDLIAHIAPWEAVKDGDNRCIQQARALIRQIYPEPPKVLDCFAGGGSIPLEALRLGCATYALDYNPVAVLILKAILEYPQKFGRILLDAVKQWGDWVLNEAKKELDKFYPKDPDGSIPVGYLWARTLPCQDPNCGAEIPLMRQTWLAKKDNRAIALKLTADKTAKRVDATIVQGNQIDFDPSVGTVKGAVVTCPVCGGTIDDDTTRRLFREGKSGQRMMAVVLHHPQRSGKTYRLPTSRDLQAYRAAEAALETKRQQLWAEWGIDPVPDELIPTPCHEVDRLPMYGMPRWGDAFNARQKLALITFADAVRRAHKEMLAQGAEPEFAKAVVTYLALTFNRLAASYNSLCRWQPAGEKIADVFSRQALPMVWDFSEPNPFGGASRSWDELFRDTNDVLTHLTRIPPVKEAEL</sequence>
<dbReference type="AlphaFoldDB" id="A0A2H5XEL2"/>
<accession>A0A2H5XEL2</accession>
<dbReference type="SUPFAM" id="SSF53335">
    <property type="entry name" value="S-adenosyl-L-methionine-dependent methyltransferases"/>
    <property type="match status" value="1"/>
</dbReference>